<accession>A0A3T0D7P8</accession>
<protein>
    <submittedName>
        <fullName evidence="7">DUF362 domain-containing protein</fullName>
    </submittedName>
</protein>
<keyword evidence="3" id="KW-0479">Metal-binding</keyword>
<dbReference type="KEGG" id="ccha:ELD05_11255"/>
<keyword evidence="8" id="KW-1185">Reference proteome</keyword>
<dbReference type="InterPro" id="IPR050157">
    <property type="entry name" value="PSI_iron-sulfur_center"/>
</dbReference>
<dbReference type="Gene3D" id="3.30.70.20">
    <property type="match status" value="2"/>
</dbReference>
<evidence type="ECO:0000313" key="7">
    <source>
        <dbReference type="EMBL" id="AZT91160.1"/>
    </source>
</evidence>
<dbReference type="Pfam" id="PF12838">
    <property type="entry name" value="Fer4_7"/>
    <property type="match status" value="1"/>
</dbReference>
<evidence type="ECO:0000313" key="8">
    <source>
        <dbReference type="Proteomes" id="UP000282930"/>
    </source>
</evidence>
<dbReference type="Proteomes" id="UP000282930">
    <property type="component" value="Chromosome"/>
</dbReference>
<dbReference type="InterPro" id="IPR007160">
    <property type="entry name" value="DUF362"/>
</dbReference>
<dbReference type="EMBL" id="CP034791">
    <property type="protein sequence ID" value="AZT91160.1"/>
    <property type="molecule type" value="Genomic_DNA"/>
</dbReference>
<dbReference type="GO" id="GO:0046872">
    <property type="term" value="F:metal ion binding"/>
    <property type="evidence" value="ECO:0007669"/>
    <property type="project" value="UniProtKB-KW"/>
</dbReference>
<name>A0A3T0D7P8_9FIRM</name>
<dbReference type="PROSITE" id="PS51379">
    <property type="entry name" value="4FE4S_FER_2"/>
    <property type="match status" value="2"/>
</dbReference>
<dbReference type="SUPFAM" id="SSF54862">
    <property type="entry name" value="4Fe-4S ferredoxins"/>
    <property type="match status" value="1"/>
</dbReference>
<evidence type="ECO:0000256" key="4">
    <source>
        <dbReference type="ARBA" id="ARBA00023004"/>
    </source>
</evidence>
<dbReference type="AlphaFoldDB" id="A0A3T0D7P8"/>
<evidence type="ECO:0000259" key="6">
    <source>
        <dbReference type="PROSITE" id="PS51379"/>
    </source>
</evidence>
<reference evidence="7 8" key="1">
    <citation type="submission" date="2018-12" db="EMBL/GenBank/DDBJ databases">
        <title>Genome sequence from the cellulolytic species, Caldicellulosiruptor changbaiensis.</title>
        <authorList>
            <person name="Blumer-Schuette S.E."/>
            <person name="Mendoza C."/>
        </authorList>
    </citation>
    <scope>NUCLEOTIDE SEQUENCE [LARGE SCALE GENOMIC DNA]</scope>
    <source>
        <strain evidence="7 8">CBS-Z</strain>
    </source>
</reference>
<dbReference type="PANTHER" id="PTHR24960">
    <property type="entry name" value="PHOTOSYSTEM I IRON-SULFUR CENTER-RELATED"/>
    <property type="match status" value="1"/>
</dbReference>
<dbReference type="Pfam" id="PF04015">
    <property type="entry name" value="DUF362"/>
    <property type="match status" value="1"/>
</dbReference>
<evidence type="ECO:0000256" key="3">
    <source>
        <dbReference type="ARBA" id="ARBA00022723"/>
    </source>
</evidence>
<dbReference type="RefSeq" id="WP_127352496.1">
    <property type="nucleotide sequence ID" value="NZ_CP034791.1"/>
</dbReference>
<gene>
    <name evidence="7" type="ORF">ELD05_11255</name>
</gene>
<proteinExistence type="predicted"/>
<keyword evidence="4" id="KW-0408">Iron</keyword>
<feature type="domain" description="4Fe-4S ferredoxin-type" evidence="6">
    <location>
        <begin position="217"/>
        <end position="246"/>
    </location>
</feature>
<evidence type="ECO:0000256" key="2">
    <source>
        <dbReference type="ARBA" id="ARBA00022485"/>
    </source>
</evidence>
<comment type="function">
    <text evidence="1">Ferredoxins are iron-sulfur proteins that transfer electrons in a wide variety of metabolic reactions.</text>
</comment>
<dbReference type="InterPro" id="IPR017896">
    <property type="entry name" value="4Fe4S_Fe-S-bd"/>
</dbReference>
<evidence type="ECO:0000256" key="5">
    <source>
        <dbReference type="ARBA" id="ARBA00023014"/>
    </source>
</evidence>
<organism evidence="7 8">
    <name type="scientific">Caldicellulosiruptor changbaiensis</name>
    <dbReference type="NCBI Taxonomy" id="1222016"/>
    <lineage>
        <taxon>Bacteria</taxon>
        <taxon>Bacillati</taxon>
        <taxon>Bacillota</taxon>
        <taxon>Bacillota incertae sedis</taxon>
        <taxon>Caldicellulosiruptorales</taxon>
        <taxon>Caldicellulosiruptoraceae</taxon>
        <taxon>Caldicellulosiruptor</taxon>
    </lineage>
</organism>
<dbReference type="GO" id="GO:0051539">
    <property type="term" value="F:4 iron, 4 sulfur cluster binding"/>
    <property type="evidence" value="ECO:0007669"/>
    <property type="project" value="UniProtKB-KW"/>
</dbReference>
<feature type="domain" description="4Fe-4S ferredoxin-type" evidence="6">
    <location>
        <begin position="187"/>
        <end position="216"/>
    </location>
</feature>
<sequence>MAASKVYFTDFKTKPGYNMLDKLENLVKKAGIETIDFKNKFVAIKVHFGEPGNLAYIRPNYVARIVKLIKSLGGKPFVTDANTLYTGRRSNALDHLEAAYENGFNPLVLGCHVIIADGLKGTEYREIEVNLKHTQKAKIGSAIADADIIISMNHFKGHEMTGFGGAIKNIGMGSGSRGGKLFMHSSSKPVIKTSKCVGCGMCVKSCAQLAITLNEKKKAVIDYEKCVGCGQCVAVCQFGAATVKWDEAASIASEKIAEYAYAVLKDKPHFHVNFIMNISPDCDCWSHNDIPIAPDIGIAASFDPVALDKACVDLVNSSAFTPAGSVFEKAKHIEVDGKIDRFKSIHPDTDWRVALKHAQEIGLGSLEYELIKV</sequence>
<keyword evidence="2" id="KW-0004">4Fe-4S</keyword>
<keyword evidence="5" id="KW-0411">Iron-sulfur</keyword>
<dbReference type="PANTHER" id="PTHR24960:SF83">
    <property type="entry name" value="4FE-4S FERREDOXIN-TYPE DOMAIN-CONTAINING PROTEIN"/>
    <property type="match status" value="1"/>
</dbReference>
<evidence type="ECO:0000256" key="1">
    <source>
        <dbReference type="ARBA" id="ARBA00003532"/>
    </source>
</evidence>